<evidence type="ECO:0000313" key="3">
    <source>
        <dbReference type="Proteomes" id="UP000824169"/>
    </source>
</evidence>
<sequence>MRALRTILIIVFVICLGVFGVSEVLEFRSRDLTRPEIASDREVLEISCGYTREDLLEGLTARDGKDGDLTDQIIAGSFSRFIEKGLCSLTYVVFDSGNQSASLTRQVRFTDYHSPRFTLTEPLVYRRGEGSYSLSMERLGAEDLLDGDLKDWIIQTDTDLNYQTPGSYTMTVEVSNSFGDTSSLGLPVHVVGEEQAALEIRLRTGILYVEQGETINPADYVEGVTDSQGNELGPEAVTALSSVDTETPGCYEISYEATDSAGATGRTWLTVVVEEEVQP</sequence>
<comment type="caution">
    <text evidence="2">The sequence shown here is derived from an EMBL/GenBank/DDBJ whole genome shotgun (WGS) entry which is preliminary data.</text>
</comment>
<dbReference type="EMBL" id="DVOO01000013">
    <property type="protein sequence ID" value="HIV25161.1"/>
    <property type="molecule type" value="Genomic_DNA"/>
</dbReference>
<dbReference type="Gene3D" id="2.60.40.10">
    <property type="entry name" value="Immunoglobulins"/>
    <property type="match status" value="3"/>
</dbReference>
<reference evidence="2" key="1">
    <citation type="submission" date="2020-10" db="EMBL/GenBank/DDBJ databases">
        <authorList>
            <person name="Gilroy R."/>
        </authorList>
    </citation>
    <scope>NUCLEOTIDE SEQUENCE</scope>
    <source>
        <strain evidence="2">CHK188-20938</strain>
    </source>
</reference>
<feature type="domain" description="Pesticidal crystal protein Cry22Aa Ig-like" evidence="1">
    <location>
        <begin position="209"/>
        <end position="266"/>
    </location>
</feature>
<organism evidence="2 3">
    <name type="scientific">Candidatus Scatomonas pullistercoris</name>
    <dbReference type="NCBI Taxonomy" id="2840920"/>
    <lineage>
        <taxon>Bacteria</taxon>
        <taxon>Bacillati</taxon>
        <taxon>Bacillota</taxon>
        <taxon>Clostridia</taxon>
        <taxon>Lachnospirales</taxon>
        <taxon>Lachnospiraceae</taxon>
        <taxon>Lachnospiraceae incertae sedis</taxon>
        <taxon>Candidatus Scatomonas</taxon>
    </lineage>
</organism>
<dbReference type="InterPro" id="IPR032179">
    <property type="entry name" value="Cry22Aa_Ig-like"/>
</dbReference>
<evidence type="ECO:0000313" key="2">
    <source>
        <dbReference type="EMBL" id="HIV25161.1"/>
    </source>
</evidence>
<reference evidence="2" key="2">
    <citation type="journal article" date="2021" name="PeerJ">
        <title>Extensive microbial diversity within the chicken gut microbiome revealed by metagenomics and culture.</title>
        <authorList>
            <person name="Gilroy R."/>
            <person name="Ravi A."/>
            <person name="Getino M."/>
            <person name="Pursley I."/>
            <person name="Horton D.L."/>
            <person name="Alikhan N.F."/>
            <person name="Baker D."/>
            <person name="Gharbi K."/>
            <person name="Hall N."/>
            <person name="Watson M."/>
            <person name="Adriaenssens E.M."/>
            <person name="Foster-Nyarko E."/>
            <person name="Jarju S."/>
            <person name="Secka A."/>
            <person name="Antonio M."/>
            <person name="Oren A."/>
            <person name="Chaudhuri R.R."/>
            <person name="La Ragione R."/>
            <person name="Hildebrand F."/>
            <person name="Pallen M.J."/>
        </authorList>
    </citation>
    <scope>NUCLEOTIDE SEQUENCE</scope>
    <source>
        <strain evidence="2">CHK188-20938</strain>
    </source>
</reference>
<accession>A0A9D1P392</accession>
<gene>
    <name evidence="2" type="ORF">IAB71_05145</name>
</gene>
<dbReference type="InterPro" id="IPR013783">
    <property type="entry name" value="Ig-like_fold"/>
</dbReference>
<protein>
    <submittedName>
        <fullName evidence="2">DUF5011 domain-containing protein</fullName>
    </submittedName>
</protein>
<evidence type="ECO:0000259" key="1">
    <source>
        <dbReference type="Pfam" id="PF16403"/>
    </source>
</evidence>
<proteinExistence type="predicted"/>
<dbReference type="Proteomes" id="UP000824169">
    <property type="component" value="Unassembled WGS sequence"/>
</dbReference>
<dbReference type="AlphaFoldDB" id="A0A9D1P392"/>
<dbReference type="Pfam" id="PF16403">
    <property type="entry name" value="Bact_surface_Ig-like"/>
    <property type="match status" value="1"/>
</dbReference>
<name>A0A9D1P392_9FIRM</name>